<name>A0A8J5IRA6_9STRA</name>
<organism evidence="3 4">
    <name type="scientific">Phytophthora aleatoria</name>
    <dbReference type="NCBI Taxonomy" id="2496075"/>
    <lineage>
        <taxon>Eukaryota</taxon>
        <taxon>Sar</taxon>
        <taxon>Stramenopiles</taxon>
        <taxon>Oomycota</taxon>
        <taxon>Peronosporomycetes</taxon>
        <taxon>Peronosporales</taxon>
        <taxon>Peronosporaceae</taxon>
        <taxon>Phytophthora</taxon>
    </lineage>
</organism>
<comment type="caution">
    <text evidence="3">The sequence shown here is derived from an EMBL/GenBank/DDBJ whole genome shotgun (WGS) entry which is preliminary data.</text>
</comment>
<dbReference type="Pfam" id="PF13358">
    <property type="entry name" value="DDE_3"/>
    <property type="match status" value="1"/>
</dbReference>
<evidence type="ECO:0000313" key="4">
    <source>
        <dbReference type="Proteomes" id="UP000709295"/>
    </source>
</evidence>
<reference evidence="3" key="1">
    <citation type="submission" date="2021-01" db="EMBL/GenBank/DDBJ databases">
        <title>Phytophthora aleatoria, a newly-described species from Pinus radiata is distinct from Phytophthora cactorum isolates based on comparative genomics.</title>
        <authorList>
            <person name="Mcdougal R."/>
            <person name="Panda P."/>
            <person name="Williams N."/>
            <person name="Studholme D.J."/>
        </authorList>
    </citation>
    <scope>NUCLEOTIDE SEQUENCE</scope>
    <source>
        <strain evidence="3">NZFS 4037</strain>
    </source>
</reference>
<gene>
    <name evidence="3" type="ORF">JG688_00018465</name>
</gene>
<accession>A0A8J5IRA6</accession>
<dbReference type="InterPro" id="IPR038717">
    <property type="entry name" value="Tc1-like_DDE_dom"/>
</dbReference>
<evidence type="ECO:0000313" key="3">
    <source>
        <dbReference type="EMBL" id="KAG6941822.1"/>
    </source>
</evidence>
<feature type="domain" description="Tc1-like transposase DDE" evidence="2">
    <location>
        <begin position="29"/>
        <end position="118"/>
    </location>
</feature>
<dbReference type="AlphaFoldDB" id="A0A8J5IRA6"/>
<dbReference type="EMBL" id="JAENGY010003410">
    <property type="protein sequence ID" value="KAG6941822.1"/>
    <property type="molecule type" value="Genomic_DNA"/>
</dbReference>
<dbReference type="Proteomes" id="UP000709295">
    <property type="component" value="Unassembled WGS sequence"/>
</dbReference>
<evidence type="ECO:0000256" key="1">
    <source>
        <dbReference type="SAM" id="MobiDB-lite"/>
    </source>
</evidence>
<evidence type="ECO:0000259" key="2">
    <source>
        <dbReference type="Pfam" id="PF13358"/>
    </source>
</evidence>
<dbReference type="PANTHER" id="PTHR33939">
    <property type="entry name" value="PROTEIN CBG22215"/>
    <property type="match status" value="1"/>
</dbReference>
<dbReference type="PANTHER" id="PTHR33939:SF1">
    <property type="entry name" value="DUF4371 DOMAIN-CONTAINING PROTEIN"/>
    <property type="match status" value="1"/>
</dbReference>
<protein>
    <recommendedName>
        <fullName evidence="2">Tc1-like transposase DDE domain-containing protein</fullName>
    </recommendedName>
</protein>
<sequence>MKLSILHGPCNIYMDGAAYHKRNILPAPTTRSTRAEILQWLRNNAVEHDEKLFKPQLLELVRAHKPPPFYKAVVIATMYGHSVSYTPPYHPELQPIELIWGNMKGWIGRNPAKNVSELEEKVEASKGRIVSEDWKKAYRSIQKEEDKYMQALEDDEIECADIEEVSDDNDATDSQEENL</sequence>
<keyword evidence="4" id="KW-1185">Reference proteome</keyword>
<feature type="region of interest" description="Disordered" evidence="1">
    <location>
        <begin position="159"/>
        <end position="179"/>
    </location>
</feature>
<proteinExistence type="predicted"/>